<evidence type="ECO:0000313" key="1">
    <source>
        <dbReference type="EnsemblPlants" id="PGSC0003DMT400084882"/>
    </source>
</evidence>
<protein>
    <submittedName>
        <fullName evidence="1">Uncharacterized protein</fullName>
    </submittedName>
</protein>
<sequence>MVSICNPPRLSRINFGQVLTHGGTYRPWFVSEDQHPKLNLQSRQTVDQHGPLVDRWFRSSAVRSRIDWFLIFSSAASVFQQKSSIPAPLSASVLSSKFCNDQKGRASGSTTQGSVSGTRTYLTCPKCGKNHPGGGQCQNRLYAFQVRHDQEDSPDVVTVKFDVSLETVSEPFSVSTPVGDPVIA</sequence>
<dbReference type="PaxDb" id="4113-PGSC0003DMT400084882"/>
<dbReference type="Proteomes" id="UP000011115">
    <property type="component" value="Unassembled WGS sequence"/>
</dbReference>
<dbReference type="HOGENOM" id="CLU_1470647_0_0_1"/>
<dbReference type="InParanoid" id="M1D896"/>
<dbReference type="EnsemblPlants" id="PGSC0003DMT400084882">
    <property type="protein sequence ID" value="PGSC0003DMT400084882"/>
    <property type="gene ID" value="PGSC0003DMG400034453"/>
</dbReference>
<keyword evidence="2" id="KW-1185">Reference proteome</keyword>
<dbReference type="AlphaFoldDB" id="M1D896"/>
<proteinExistence type="predicted"/>
<reference evidence="2" key="1">
    <citation type="journal article" date="2011" name="Nature">
        <title>Genome sequence and analysis of the tuber crop potato.</title>
        <authorList>
            <consortium name="The Potato Genome Sequencing Consortium"/>
        </authorList>
    </citation>
    <scope>NUCLEOTIDE SEQUENCE [LARGE SCALE GENOMIC DNA]</scope>
    <source>
        <strain evidence="2">cv. DM1-3 516 R44</strain>
    </source>
</reference>
<accession>M1D896</accession>
<dbReference type="Gramene" id="PGSC0003DMT400084882">
    <property type="protein sequence ID" value="PGSC0003DMT400084882"/>
    <property type="gene ID" value="PGSC0003DMG400034453"/>
</dbReference>
<name>M1D896_SOLTU</name>
<reference evidence="1" key="2">
    <citation type="submission" date="2015-06" db="UniProtKB">
        <authorList>
            <consortium name="EnsemblPlants"/>
        </authorList>
    </citation>
    <scope>IDENTIFICATION</scope>
    <source>
        <strain evidence="1">DM1-3 516 R44</strain>
    </source>
</reference>
<organism evidence="1 2">
    <name type="scientific">Solanum tuberosum</name>
    <name type="common">Potato</name>
    <dbReference type="NCBI Taxonomy" id="4113"/>
    <lineage>
        <taxon>Eukaryota</taxon>
        <taxon>Viridiplantae</taxon>
        <taxon>Streptophyta</taxon>
        <taxon>Embryophyta</taxon>
        <taxon>Tracheophyta</taxon>
        <taxon>Spermatophyta</taxon>
        <taxon>Magnoliopsida</taxon>
        <taxon>eudicotyledons</taxon>
        <taxon>Gunneridae</taxon>
        <taxon>Pentapetalae</taxon>
        <taxon>asterids</taxon>
        <taxon>lamiids</taxon>
        <taxon>Solanales</taxon>
        <taxon>Solanaceae</taxon>
        <taxon>Solanoideae</taxon>
        <taxon>Solaneae</taxon>
        <taxon>Solanum</taxon>
    </lineage>
</organism>
<evidence type="ECO:0000313" key="2">
    <source>
        <dbReference type="Proteomes" id="UP000011115"/>
    </source>
</evidence>